<sequence>MKRLEKHQIEALKLAFQESNHLTKEKKIELAAATGLDVEPINSWFSRKRARKRVKELIAHEEAHAMIQDYIRLSQESAAELQNELQESKRREAGLQAEHQLLKQRLKIAENGDGQFGPN</sequence>
<dbReference type="AlphaFoldDB" id="A0AAV6W553"/>
<dbReference type="Proteomes" id="UP000826271">
    <property type="component" value="Unassembled WGS sequence"/>
</dbReference>
<dbReference type="GO" id="GO:0003677">
    <property type="term" value="F:DNA binding"/>
    <property type="evidence" value="ECO:0007669"/>
    <property type="project" value="UniProtKB-UniRule"/>
</dbReference>
<protein>
    <recommendedName>
        <fullName evidence="5">Homeobox domain-containing protein</fullName>
    </recommendedName>
</protein>
<feature type="DNA-binding region" description="Homeobox" evidence="2">
    <location>
        <begin position="3"/>
        <end position="56"/>
    </location>
</feature>
<comment type="subcellular location">
    <subcellularLocation>
        <location evidence="1 2 3">Nucleus</location>
    </subcellularLocation>
</comment>
<dbReference type="GO" id="GO:0005634">
    <property type="term" value="C:nucleus"/>
    <property type="evidence" value="ECO:0007669"/>
    <property type="project" value="UniProtKB-SubCell"/>
</dbReference>
<keyword evidence="7" id="KW-1185">Reference proteome</keyword>
<evidence type="ECO:0000256" key="3">
    <source>
        <dbReference type="RuleBase" id="RU000682"/>
    </source>
</evidence>
<gene>
    <name evidence="6" type="ORF">BUALT_Bualt19G0038900</name>
</gene>
<keyword evidence="2 3" id="KW-0539">Nucleus</keyword>
<keyword evidence="2 3" id="KW-0238">DNA-binding</keyword>
<evidence type="ECO:0000313" key="6">
    <source>
        <dbReference type="EMBL" id="KAG8363597.1"/>
    </source>
</evidence>
<dbReference type="SMART" id="SM00389">
    <property type="entry name" value="HOX"/>
    <property type="match status" value="1"/>
</dbReference>
<evidence type="ECO:0000256" key="1">
    <source>
        <dbReference type="ARBA" id="ARBA00004123"/>
    </source>
</evidence>
<feature type="domain" description="Homeobox" evidence="5">
    <location>
        <begin position="1"/>
        <end position="55"/>
    </location>
</feature>
<dbReference type="Pfam" id="PF00046">
    <property type="entry name" value="Homeodomain"/>
    <property type="match status" value="1"/>
</dbReference>
<evidence type="ECO:0000256" key="2">
    <source>
        <dbReference type="PROSITE-ProRule" id="PRU00108"/>
    </source>
</evidence>
<reference evidence="6" key="1">
    <citation type="submission" date="2019-10" db="EMBL/GenBank/DDBJ databases">
        <authorList>
            <person name="Zhang R."/>
            <person name="Pan Y."/>
            <person name="Wang J."/>
            <person name="Ma R."/>
            <person name="Yu S."/>
        </authorList>
    </citation>
    <scope>NUCLEOTIDE SEQUENCE</scope>
    <source>
        <strain evidence="6">LA-IB0</strain>
        <tissue evidence="6">Leaf</tissue>
    </source>
</reference>
<dbReference type="InterPro" id="IPR001356">
    <property type="entry name" value="HD"/>
</dbReference>
<name>A0AAV6W553_9LAMI</name>
<accession>A0AAV6W553</accession>
<organism evidence="6 7">
    <name type="scientific">Buddleja alternifolia</name>
    <dbReference type="NCBI Taxonomy" id="168488"/>
    <lineage>
        <taxon>Eukaryota</taxon>
        <taxon>Viridiplantae</taxon>
        <taxon>Streptophyta</taxon>
        <taxon>Embryophyta</taxon>
        <taxon>Tracheophyta</taxon>
        <taxon>Spermatophyta</taxon>
        <taxon>Magnoliopsida</taxon>
        <taxon>eudicotyledons</taxon>
        <taxon>Gunneridae</taxon>
        <taxon>Pentapetalae</taxon>
        <taxon>asterids</taxon>
        <taxon>lamiids</taxon>
        <taxon>Lamiales</taxon>
        <taxon>Scrophulariaceae</taxon>
        <taxon>Buddlejeae</taxon>
        <taxon>Buddleja</taxon>
    </lineage>
</organism>
<dbReference type="EMBL" id="WHWC01000019">
    <property type="protein sequence ID" value="KAG8363597.1"/>
    <property type="molecule type" value="Genomic_DNA"/>
</dbReference>
<dbReference type="Gene3D" id="1.10.10.60">
    <property type="entry name" value="Homeodomain-like"/>
    <property type="match status" value="1"/>
</dbReference>
<evidence type="ECO:0000259" key="5">
    <source>
        <dbReference type="PROSITE" id="PS50071"/>
    </source>
</evidence>
<keyword evidence="2 3" id="KW-0371">Homeobox</keyword>
<dbReference type="InterPro" id="IPR009057">
    <property type="entry name" value="Homeodomain-like_sf"/>
</dbReference>
<keyword evidence="4" id="KW-0175">Coiled coil</keyword>
<evidence type="ECO:0000313" key="7">
    <source>
        <dbReference type="Proteomes" id="UP000826271"/>
    </source>
</evidence>
<evidence type="ECO:0000256" key="4">
    <source>
        <dbReference type="SAM" id="Coils"/>
    </source>
</evidence>
<dbReference type="PROSITE" id="PS50071">
    <property type="entry name" value="HOMEOBOX_2"/>
    <property type="match status" value="1"/>
</dbReference>
<proteinExistence type="predicted"/>
<dbReference type="SUPFAM" id="SSF46689">
    <property type="entry name" value="Homeodomain-like"/>
    <property type="match status" value="1"/>
</dbReference>
<comment type="caution">
    <text evidence="6">The sequence shown here is derived from an EMBL/GenBank/DDBJ whole genome shotgun (WGS) entry which is preliminary data.</text>
</comment>
<dbReference type="CDD" id="cd00086">
    <property type="entry name" value="homeodomain"/>
    <property type="match status" value="1"/>
</dbReference>
<feature type="coiled-coil region" evidence="4">
    <location>
        <begin position="71"/>
        <end position="105"/>
    </location>
</feature>